<evidence type="ECO:0000313" key="5">
    <source>
        <dbReference type="EMBL" id="ENV60811.1"/>
    </source>
</evidence>
<accession>A0ABP2U7U6</accession>
<organism evidence="5 6">
    <name type="scientific">Acinetobacter soli NIPH 2899</name>
    <dbReference type="NCBI Taxonomy" id="1217677"/>
    <lineage>
        <taxon>Bacteria</taxon>
        <taxon>Pseudomonadati</taxon>
        <taxon>Pseudomonadota</taxon>
        <taxon>Gammaproteobacteria</taxon>
        <taxon>Moraxellales</taxon>
        <taxon>Moraxellaceae</taxon>
        <taxon>Acinetobacter</taxon>
    </lineage>
</organism>
<keyword evidence="2" id="KW-0489">Methyltransferase</keyword>
<evidence type="ECO:0000256" key="3">
    <source>
        <dbReference type="ARBA" id="ARBA00022679"/>
    </source>
</evidence>
<comment type="similarity">
    <text evidence="1">Belongs to the methyltransferase superfamily.</text>
</comment>
<dbReference type="CDD" id="cd02440">
    <property type="entry name" value="AdoMet_MTases"/>
    <property type="match status" value="1"/>
</dbReference>
<dbReference type="Proteomes" id="UP000018433">
    <property type="component" value="Unassembled WGS sequence"/>
</dbReference>
<dbReference type="Gene3D" id="3.40.50.150">
    <property type="entry name" value="Vaccinia Virus protein VP39"/>
    <property type="match status" value="1"/>
</dbReference>
<keyword evidence="3" id="KW-0808">Transferase</keyword>
<evidence type="ECO:0000313" key="6">
    <source>
        <dbReference type="Proteomes" id="UP000018433"/>
    </source>
</evidence>
<dbReference type="InterPro" id="IPR029063">
    <property type="entry name" value="SAM-dependent_MTases_sf"/>
</dbReference>
<sequence length="276" mass="31810">MKRKEMTTRHDINQQQYQNKSNAYLSSAVHAQGDEFKKMQALIQQNRLKTVLDLGCGGGHVTYQLAPYVDEITAYDLSDEMVTTVLHEAQQRQLFQVNGQQGPAEKLPFESERFDVVVSRYSAHHWQSVPQALNEVWRVLKPHGKAVFVDILGHASPLLDTFFQSMETLRDPSHVRNYSFGEWINFAENAGFAIETVDQQQLPLEFRSWVERMQTPLHAVESLRYLQQHTTDQIKNYYQIQNDGSFVSPVVYLVLSKNQINLLKYAPDFYRVSGLG</sequence>
<comment type="caution">
    <text evidence="5">The sequence shown here is derived from an EMBL/GenBank/DDBJ whole genome shotgun (WGS) entry which is preliminary data.</text>
</comment>
<dbReference type="EMBL" id="APPV01000008">
    <property type="protein sequence ID" value="ENV60811.1"/>
    <property type="molecule type" value="Genomic_DNA"/>
</dbReference>
<keyword evidence="6" id="KW-1185">Reference proteome</keyword>
<dbReference type="InterPro" id="IPR013216">
    <property type="entry name" value="Methyltransf_11"/>
</dbReference>
<dbReference type="PANTHER" id="PTHR44942:SF4">
    <property type="entry name" value="METHYLTRANSFERASE TYPE 11 DOMAIN-CONTAINING PROTEIN"/>
    <property type="match status" value="1"/>
</dbReference>
<gene>
    <name evidence="5" type="ORF">F950_01537</name>
</gene>
<evidence type="ECO:0000256" key="2">
    <source>
        <dbReference type="ARBA" id="ARBA00022603"/>
    </source>
</evidence>
<dbReference type="SUPFAM" id="SSF53335">
    <property type="entry name" value="S-adenosyl-L-methionine-dependent methyltransferases"/>
    <property type="match status" value="1"/>
</dbReference>
<protein>
    <recommendedName>
        <fullName evidence="4">Methyltransferase type 11 domain-containing protein</fullName>
    </recommendedName>
</protein>
<dbReference type="InterPro" id="IPR051052">
    <property type="entry name" value="Diverse_substrate_MTase"/>
</dbReference>
<evidence type="ECO:0000256" key="1">
    <source>
        <dbReference type="ARBA" id="ARBA00008361"/>
    </source>
</evidence>
<feature type="domain" description="Methyltransferase type 11" evidence="4">
    <location>
        <begin position="52"/>
        <end position="148"/>
    </location>
</feature>
<evidence type="ECO:0000259" key="4">
    <source>
        <dbReference type="Pfam" id="PF08241"/>
    </source>
</evidence>
<dbReference type="Pfam" id="PF08241">
    <property type="entry name" value="Methyltransf_11"/>
    <property type="match status" value="1"/>
</dbReference>
<dbReference type="PANTHER" id="PTHR44942">
    <property type="entry name" value="METHYLTRANSF_11 DOMAIN-CONTAINING PROTEIN"/>
    <property type="match status" value="1"/>
</dbReference>
<proteinExistence type="inferred from homology"/>
<reference evidence="5 6" key="1">
    <citation type="submission" date="2013-02" db="EMBL/GenBank/DDBJ databases">
        <title>The Genome Sequence of Acinetobacter soli NIPH 2899.</title>
        <authorList>
            <consortium name="The Broad Institute Genome Sequencing Platform"/>
            <consortium name="The Broad Institute Genome Sequencing Center for Infectious Disease"/>
            <person name="Cerqueira G."/>
            <person name="Feldgarden M."/>
            <person name="Courvalin P."/>
            <person name="Perichon B."/>
            <person name="Grillot-Courvalin C."/>
            <person name="Clermont D."/>
            <person name="Rocha E."/>
            <person name="Yoon E.-J."/>
            <person name="Nemec A."/>
            <person name="Walker B."/>
            <person name="Young S.K."/>
            <person name="Zeng Q."/>
            <person name="Gargeya S."/>
            <person name="Fitzgerald M."/>
            <person name="Haas B."/>
            <person name="Abouelleil A."/>
            <person name="Alvarado L."/>
            <person name="Arachchi H.M."/>
            <person name="Berlin A.M."/>
            <person name="Chapman S.B."/>
            <person name="Dewar J."/>
            <person name="Goldberg J."/>
            <person name="Griggs A."/>
            <person name="Gujja S."/>
            <person name="Hansen M."/>
            <person name="Howarth C."/>
            <person name="Imamovic A."/>
            <person name="Larimer J."/>
            <person name="McCowan C."/>
            <person name="Murphy C."/>
            <person name="Neiman D."/>
            <person name="Pearson M."/>
            <person name="Priest M."/>
            <person name="Roberts A."/>
            <person name="Saif S."/>
            <person name="Shea T."/>
            <person name="Sisk P."/>
            <person name="Sykes S."/>
            <person name="Wortman J."/>
            <person name="Nusbaum C."/>
            <person name="Birren B."/>
        </authorList>
    </citation>
    <scope>NUCLEOTIDE SEQUENCE [LARGE SCALE GENOMIC DNA]</scope>
    <source>
        <strain evidence="5 6">NIPH 2899</strain>
    </source>
</reference>
<name>A0ABP2U7U6_9GAMM</name>